<comment type="caution">
    <text evidence="3">The sequence shown here is derived from an EMBL/GenBank/DDBJ whole genome shotgun (WGS) entry which is preliminary data.</text>
</comment>
<feature type="signal peptide" evidence="2">
    <location>
        <begin position="1"/>
        <end position="19"/>
    </location>
</feature>
<reference evidence="3 4" key="1">
    <citation type="submission" date="2024-07" db="EMBL/GenBank/DDBJ databases">
        <title>Draft sequence of the Neodothiora populina.</title>
        <authorList>
            <person name="Drown D.D."/>
            <person name="Schuette U.S."/>
            <person name="Buechlein A.B."/>
            <person name="Rusch D.R."/>
            <person name="Winton L.W."/>
            <person name="Adams G.A."/>
        </authorList>
    </citation>
    <scope>NUCLEOTIDE SEQUENCE [LARGE SCALE GENOMIC DNA]</scope>
    <source>
        <strain evidence="3 4">CPC 39397</strain>
    </source>
</reference>
<keyword evidence="4" id="KW-1185">Reference proteome</keyword>
<dbReference type="GeneID" id="95979330"/>
<name>A0ABR3PLJ0_9PEZI</name>
<evidence type="ECO:0000313" key="3">
    <source>
        <dbReference type="EMBL" id="KAL1307001.1"/>
    </source>
</evidence>
<gene>
    <name evidence="3" type="ORF">AAFC00_005631</name>
</gene>
<feature type="region of interest" description="Disordered" evidence="1">
    <location>
        <begin position="482"/>
        <end position="524"/>
    </location>
</feature>
<keyword evidence="2" id="KW-0732">Signal</keyword>
<evidence type="ECO:0008006" key="5">
    <source>
        <dbReference type="Google" id="ProtNLM"/>
    </source>
</evidence>
<dbReference type="SUPFAM" id="SSF53474">
    <property type="entry name" value="alpha/beta-Hydrolases"/>
    <property type="match status" value="1"/>
</dbReference>
<organism evidence="3 4">
    <name type="scientific">Neodothiora populina</name>
    <dbReference type="NCBI Taxonomy" id="2781224"/>
    <lineage>
        <taxon>Eukaryota</taxon>
        <taxon>Fungi</taxon>
        <taxon>Dikarya</taxon>
        <taxon>Ascomycota</taxon>
        <taxon>Pezizomycotina</taxon>
        <taxon>Dothideomycetes</taxon>
        <taxon>Dothideomycetidae</taxon>
        <taxon>Dothideales</taxon>
        <taxon>Dothioraceae</taxon>
        <taxon>Neodothiora</taxon>
    </lineage>
</organism>
<dbReference type="InterPro" id="IPR053228">
    <property type="entry name" value="Stereospecific_Lipase"/>
</dbReference>
<evidence type="ECO:0000256" key="2">
    <source>
        <dbReference type="SAM" id="SignalP"/>
    </source>
</evidence>
<feature type="chain" id="PRO_5045438930" description="Alpha/beta-hydrolase" evidence="2">
    <location>
        <begin position="20"/>
        <end position="524"/>
    </location>
</feature>
<evidence type="ECO:0000256" key="1">
    <source>
        <dbReference type="SAM" id="MobiDB-lite"/>
    </source>
</evidence>
<sequence length="524" mass="54695">MRPSLSCVVLLSLCQSVISAPAPSAVPSPAPTTPAHIEDRDLISDVLGDVGDVTSDLNKVLSDLGAGSLVGTAGWSAISSALVPITATKTQTNAASAISTLSAIHAAKPSANLYEFIASIVAEGLTTDSVADALQFVDGILTGENNMNNVNTRNPATPVYPQKACGDAPYSLDEGALRAAIYIPSTFTYGKVPPVILVPGTGNTGYITFQGNFIQLLTGTSYADPVWLNIPGYLLGDAQINAEYVAYAMNYITGISDRNASVIAWSQGNIDTQWAFKYWPSTRKVISNHIAISPDYAGTVLADLVCPDGLPCDPSVLQQQYLGSSNFITTLRNNNGDSAYVPTTTLYSALFDEIVEPQAGTGASAYLNDARRVGVTNNEVQTVCAGLAGGSFYTHEGMLYNPLAFALAKDALTNGGPGQVSRIDTTAVCNQYLATGLNIGDFLLTENAVLVAGLALITYLPKATEEPAISGYALSSVSTCKSSASSTKTSSTLSTKTSSTRTTITSSTKTSSKSTSKMSTSTKR</sequence>
<dbReference type="PANTHER" id="PTHR37574">
    <property type="entry name" value="LIPASE B"/>
    <property type="match status" value="1"/>
</dbReference>
<dbReference type="PANTHER" id="PTHR37574:SF1">
    <property type="entry name" value="LIPASE B"/>
    <property type="match status" value="1"/>
</dbReference>
<dbReference type="RefSeq" id="XP_069203273.1">
    <property type="nucleotide sequence ID" value="XM_069348619.1"/>
</dbReference>
<protein>
    <recommendedName>
        <fullName evidence="5">Alpha/beta-hydrolase</fullName>
    </recommendedName>
</protein>
<dbReference type="Proteomes" id="UP001562354">
    <property type="component" value="Unassembled WGS sequence"/>
</dbReference>
<evidence type="ECO:0000313" key="4">
    <source>
        <dbReference type="Proteomes" id="UP001562354"/>
    </source>
</evidence>
<proteinExistence type="predicted"/>
<dbReference type="InterPro" id="IPR029058">
    <property type="entry name" value="AB_hydrolase_fold"/>
</dbReference>
<accession>A0ABR3PLJ0</accession>
<dbReference type="Gene3D" id="3.40.50.1820">
    <property type="entry name" value="alpha/beta hydrolase"/>
    <property type="match status" value="1"/>
</dbReference>
<dbReference type="EMBL" id="JBFMKM010000004">
    <property type="protein sequence ID" value="KAL1307001.1"/>
    <property type="molecule type" value="Genomic_DNA"/>
</dbReference>